<evidence type="ECO:0000313" key="3">
    <source>
        <dbReference type="WBParaSite" id="SBAD_0000092401-mRNA-1"/>
    </source>
</evidence>
<proteinExistence type="predicted"/>
<gene>
    <name evidence="1" type="ORF">SBAD_LOCUS901</name>
</gene>
<keyword evidence="2" id="KW-1185">Reference proteome</keyword>
<dbReference type="GO" id="GO:0034719">
    <property type="term" value="C:SMN-Sm protein complex"/>
    <property type="evidence" value="ECO:0007669"/>
    <property type="project" value="InterPro"/>
</dbReference>
<accession>A0A183IBA7</accession>
<dbReference type="GO" id="GO:0000387">
    <property type="term" value="P:spliceosomal snRNP assembly"/>
    <property type="evidence" value="ECO:0007669"/>
    <property type="project" value="TreeGrafter"/>
</dbReference>
<dbReference type="OrthoDB" id="70763at2759"/>
<name>A0A183IBA7_9BILA</name>
<dbReference type="InterPro" id="IPR020338">
    <property type="entry name" value="SMN_gemin7"/>
</dbReference>
<organism evidence="3">
    <name type="scientific">Soboliphyme baturini</name>
    <dbReference type="NCBI Taxonomy" id="241478"/>
    <lineage>
        <taxon>Eukaryota</taxon>
        <taxon>Metazoa</taxon>
        <taxon>Ecdysozoa</taxon>
        <taxon>Nematoda</taxon>
        <taxon>Enoplea</taxon>
        <taxon>Dorylaimia</taxon>
        <taxon>Dioctophymatida</taxon>
        <taxon>Dioctophymatoidea</taxon>
        <taxon>Soboliphymatidae</taxon>
        <taxon>Soboliphyme</taxon>
    </lineage>
</organism>
<dbReference type="Pfam" id="PF11095">
    <property type="entry name" value="Gemin7"/>
    <property type="match status" value="1"/>
</dbReference>
<dbReference type="Proteomes" id="UP000270296">
    <property type="component" value="Unassembled WGS sequence"/>
</dbReference>
<dbReference type="Gene3D" id="2.30.30.100">
    <property type="match status" value="1"/>
</dbReference>
<reference evidence="1 2" key="2">
    <citation type="submission" date="2018-11" db="EMBL/GenBank/DDBJ databases">
        <authorList>
            <consortium name="Pathogen Informatics"/>
        </authorList>
    </citation>
    <scope>NUCLEOTIDE SEQUENCE [LARGE SCALE GENOMIC DNA]</scope>
</reference>
<dbReference type="PANTHER" id="PTHR14679">
    <property type="entry name" value="GEM-ASSOCIATED PROTEIN 7"/>
    <property type="match status" value="1"/>
</dbReference>
<dbReference type="AlphaFoldDB" id="A0A183IBA7"/>
<protein>
    <submittedName>
        <fullName evidence="3">PH domain-containing protein</fullName>
    </submittedName>
</protein>
<reference evidence="3" key="1">
    <citation type="submission" date="2016-06" db="UniProtKB">
        <authorList>
            <consortium name="WormBaseParasite"/>
        </authorList>
    </citation>
    <scope>IDENTIFICATION</scope>
</reference>
<dbReference type="PANTHER" id="PTHR14679:SF1">
    <property type="entry name" value="GEM-ASSOCIATED PROTEIN 7"/>
    <property type="match status" value="1"/>
</dbReference>
<dbReference type="EMBL" id="UZAM01006654">
    <property type="protein sequence ID" value="VDO92521.1"/>
    <property type="molecule type" value="Genomic_DNA"/>
</dbReference>
<evidence type="ECO:0000313" key="1">
    <source>
        <dbReference type="EMBL" id="VDO92521.1"/>
    </source>
</evidence>
<sequence>MTLEEKQKENAQWRERFLCALLCLSDRPVEIVTAEHTHLRASYHTSDSNFQRIAVSDLETPMGVVPHALLRSMDLISMTFNAPTFEKHGSTS</sequence>
<dbReference type="WBParaSite" id="SBAD_0000092401-mRNA-1">
    <property type="protein sequence ID" value="SBAD_0000092401-mRNA-1"/>
    <property type="gene ID" value="SBAD_0000092401"/>
</dbReference>
<evidence type="ECO:0000313" key="2">
    <source>
        <dbReference type="Proteomes" id="UP000270296"/>
    </source>
</evidence>